<dbReference type="InterPro" id="IPR027417">
    <property type="entry name" value="P-loop_NTPase"/>
</dbReference>
<feature type="compositionally biased region" description="Acidic residues" evidence="1">
    <location>
        <begin position="242"/>
        <end position="261"/>
    </location>
</feature>
<feature type="region of interest" description="Disordered" evidence="1">
    <location>
        <begin position="289"/>
        <end position="325"/>
    </location>
</feature>
<organism evidence="3 4">
    <name type="scientific">Roseivivax halotolerans</name>
    <dbReference type="NCBI Taxonomy" id="93684"/>
    <lineage>
        <taxon>Bacteria</taxon>
        <taxon>Pseudomonadati</taxon>
        <taxon>Pseudomonadota</taxon>
        <taxon>Alphaproteobacteria</taxon>
        <taxon>Rhodobacterales</taxon>
        <taxon>Roseobacteraceae</taxon>
        <taxon>Roseivivax</taxon>
    </lineage>
</organism>
<dbReference type="PROSITE" id="PS50234">
    <property type="entry name" value="VWFA"/>
    <property type="match status" value="1"/>
</dbReference>
<keyword evidence="4" id="KW-1185">Reference proteome</keyword>
<sequence>MKQDRTEAWIAGHLALSLLAVDPAGLGGLRLRARASPVRDAFLDAAPDMLRPFLRITPAMADEALFGGTDIAESLSQGRLVVRKGVIAQSGTRLVTMSERLSRGRATRLAQVMDARPSDATLLLDEGIDGEAAPMALCDRLAFEIDLDGVRTVDLGELALGAADISAARERLEKITLPDETLTDLVVTAARYGIASLRAPLFALAAARAHAALYRRNSVMEDDLIAAVQLVYAHRATMMPEDDFETDTPEEDPATPEEQDESDSRETGIPDDLLIDAVRAVLPEGALSALSGQGAQRSGQGAGGAGYRRKGNRRGRPLPSIAGMPSSDSRLDLVATLRAAAPWQKMRRAAEPERSGLILSRSDFRVKRYEERSDRLIIFVVDASGSSAMTRLAEAKGAVETLLANAYASRDHVALVSFRGRDAQLLLPPTRSLVQAKRALGGLPGGGGTPLASGLKVAADVAERARGQGLSPSIAVMTDGRANIGLEGEGRKAAMTDAALMARRIAAMALPALVLDTNTRAKSDLSDLARQMGATYMPLPRADSASISKSVTDALRS</sequence>
<dbReference type="SUPFAM" id="SSF52540">
    <property type="entry name" value="P-loop containing nucleoside triphosphate hydrolases"/>
    <property type="match status" value="1"/>
</dbReference>
<dbReference type="Gene3D" id="3.40.50.410">
    <property type="entry name" value="von Willebrand factor, type A domain"/>
    <property type="match status" value="1"/>
</dbReference>
<dbReference type="AlphaFoldDB" id="A0A1I5VE35"/>
<dbReference type="SUPFAM" id="SSF53300">
    <property type="entry name" value="vWA-like"/>
    <property type="match status" value="1"/>
</dbReference>
<dbReference type="Proteomes" id="UP000243106">
    <property type="component" value="Unassembled WGS sequence"/>
</dbReference>
<dbReference type="Pfam" id="PF13519">
    <property type="entry name" value="VWA_2"/>
    <property type="match status" value="1"/>
</dbReference>
<dbReference type="SMART" id="SM00327">
    <property type="entry name" value="VWA"/>
    <property type="match status" value="1"/>
</dbReference>
<name>A0A1I5VE35_9RHOB</name>
<evidence type="ECO:0000259" key="2">
    <source>
        <dbReference type="PROSITE" id="PS50234"/>
    </source>
</evidence>
<dbReference type="InterPro" id="IPR041628">
    <property type="entry name" value="ChlI/MoxR_AAA_lid"/>
</dbReference>
<feature type="domain" description="VWFA" evidence="2">
    <location>
        <begin position="376"/>
        <end position="555"/>
    </location>
</feature>
<accession>A0A1I5VE35</accession>
<dbReference type="EMBL" id="FOXV01000001">
    <property type="protein sequence ID" value="SFQ05652.1"/>
    <property type="molecule type" value="Genomic_DNA"/>
</dbReference>
<feature type="region of interest" description="Disordered" evidence="1">
    <location>
        <begin position="242"/>
        <end position="268"/>
    </location>
</feature>
<evidence type="ECO:0000256" key="1">
    <source>
        <dbReference type="SAM" id="MobiDB-lite"/>
    </source>
</evidence>
<dbReference type="PANTHER" id="PTHR43473">
    <property type="entry name" value="MAGNESIUM-CHELATASE SUBUNIT CHLD, CHLOROPLASTIC"/>
    <property type="match status" value="1"/>
</dbReference>
<feature type="compositionally biased region" description="Basic residues" evidence="1">
    <location>
        <begin position="307"/>
        <end position="316"/>
    </location>
</feature>
<dbReference type="InterPro" id="IPR002035">
    <property type="entry name" value="VWF_A"/>
</dbReference>
<evidence type="ECO:0000313" key="4">
    <source>
        <dbReference type="Proteomes" id="UP000243106"/>
    </source>
</evidence>
<protein>
    <submittedName>
        <fullName evidence="3">Magnesium chelatase subunit D</fullName>
    </submittedName>
</protein>
<proteinExistence type="predicted"/>
<dbReference type="PANTHER" id="PTHR43473:SF2">
    <property type="entry name" value="MAGNESIUM-CHELATASE SUBUNIT CHLD, CHLOROPLASTIC"/>
    <property type="match status" value="1"/>
</dbReference>
<dbReference type="Pfam" id="PF17863">
    <property type="entry name" value="AAA_lid_2"/>
    <property type="match status" value="1"/>
</dbReference>
<evidence type="ECO:0000313" key="3">
    <source>
        <dbReference type="EMBL" id="SFQ05652.1"/>
    </source>
</evidence>
<dbReference type="InterPro" id="IPR036465">
    <property type="entry name" value="vWFA_dom_sf"/>
</dbReference>
<dbReference type="RefSeq" id="WP_093009147.1">
    <property type="nucleotide sequence ID" value="NZ_FOXV01000001.1"/>
</dbReference>
<dbReference type="STRING" id="93684.SAMN05421853_101461"/>
<dbReference type="Gene3D" id="1.10.8.80">
    <property type="entry name" value="Magnesium chelatase subunit I, C-Terminal domain"/>
    <property type="match status" value="1"/>
</dbReference>
<reference evidence="4" key="1">
    <citation type="submission" date="2016-10" db="EMBL/GenBank/DDBJ databases">
        <authorList>
            <person name="Varghese N."/>
            <person name="Submissions S."/>
        </authorList>
    </citation>
    <scope>NUCLEOTIDE SEQUENCE [LARGE SCALE GENOMIC DNA]</scope>
    <source>
        <strain evidence="4">JCM 10271</strain>
    </source>
</reference>
<dbReference type="NCBIfam" id="NF009943">
    <property type="entry name" value="PRK13406.1"/>
    <property type="match status" value="1"/>
</dbReference>
<gene>
    <name evidence="3" type="ORF">SAMN05421853_101461</name>
</gene>